<comment type="caution">
    <text evidence="1">The sequence shown here is derived from an EMBL/GenBank/DDBJ whole genome shotgun (WGS) entry which is preliminary data.</text>
</comment>
<gene>
    <name evidence="1" type="ORF">A2819_00745</name>
</gene>
<evidence type="ECO:0000313" key="1">
    <source>
        <dbReference type="EMBL" id="OGD25038.1"/>
    </source>
</evidence>
<reference evidence="1 2" key="1">
    <citation type="journal article" date="2016" name="Nat. Commun.">
        <title>Thousands of microbial genomes shed light on interconnected biogeochemical processes in an aquifer system.</title>
        <authorList>
            <person name="Anantharaman K."/>
            <person name="Brown C.T."/>
            <person name="Hug L.A."/>
            <person name="Sharon I."/>
            <person name="Castelle C.J."/>
            <person name="Probst A.J."/>
            <person name="Thomas B.C."/>
            <person name="Singh A."/>
            <person name="Wilkins M.J."/>
            <person name="Karaoz U."/>
            <person name="Brodie E.L."/>
            <person name="Williams K.H."/>
            <person name="Hubbard S.S."/>
            <person name="Banfield J.F."/>
        </authorList>
    </citation>
    <scope>NUCLEOTIDE SEQUENCE [LARGE SCALE GENOMIC DNA]</scope>
</reference>
<dbReference type="Proteomes" id="UP000176431">
    <property type="component" value="Unassembled WGS sequence"/>
</dbReference>
<proteinExistence type="predicted"/>
<dbReference type="EMBL" id="MEYK01000026">
    <property type="protein sequence ID" value="OGD25038.1"/>
    <property type="molecule type" value="Genomic_DNA"/>
</dbReference>
<protein>
    <submittedName>
        <fullName evidence="1">Uncharacterized protein</fullName>
    </submittedName>
</protein>
<name>A0A1F5B356_9BACT</name>
<dbReference type="AlphaFoldDB" id="A0A1F5B356"/>
<organism evidence="1 2">
    <name type="scientific">Candidatus Azambacteria bacterium RIFCSPHIGHO2_01_FULL_40_24</name>
    <dbReference type="NCBI Taxonomy" id="1797301"/>
    <lineage>
        <taxon>Bacteria</taxon>
        <taxon>Candidatus Azamiibacteriota</taxon>
    </lineage>
</organism>
<accession>A0A1F5B356</accession>
<evidence type="ECO:0000313" key="2">
    <source>
        <dbReference type="Proteomes" id="UP000176431"/>
    </source>
</evidence>
<sequence>MTGDGVISIVDGVIGIGVFLNGYPNCCSTTGRDSSGNLVVRFFIPAPMKLDTTMSEIMTVIANPIVL</sequence>